<evidence type="ECO:0000313" key="1">
    <source>
        <dbReference type="EMBL" id="CAD8067221.1"/>
    </source>
</evidence>
<protein>
    <submittedName>
        <fullName evidence="1">Uncharacterized protein</fullName>
    </submittedName>
</protein>
<dbReference type="Proteomes" id="UP000688137">
    <property type="component" value="Unassembled WGS sequence"/>
</dbReference>
<evidence type="ECO:0000313" key="2">
    <source>
        <dbReference type="Proteomes" id="UP000688137"/>
    </source>
</evidence>
<dbReference type="EMBL" id="CAJJDM010000039">
    <property type="protein sequence ID" value="CAD8067221.1"/>
    <property type="molecule type" value="Genomic_DNA"/>
</dbReference>
<gene>
    <name evidence="1" type="ORF">PPRIM_AZ9-3.1.T0400172</name>
</gene>
<dbReference type="AlphaFoldDB" id="A0A8S1LLZ2"/>
<name>A0A8S1LLZ2_PARPR</name>
<comment type="caution">
    <text evidence="1">The sequence shown here is derived from an EMBL/GenBank/DDBJ whole genome shotgun (WGS) entry which is preliminary data.</text>
</comment>
<proteinExistence type="predicted"/>
<organism evidence="1 2">
    <name type="scientific">Paramecium primaurelia</name>
    <dbReference type="NCBI Taxonomy" id="5886"/>
    <lineage>
        <taxon>Eukaryota</taxon>
        <taxon>Sar</taxon>
        <taxon>Alveolata</taxon>
        <taxon>Ciliophora</taxon>
        <taxon>Intramacronucleata</taxon>
        <taxon>Oligohymenophorea</taxon>
        <taxon>Peniculida</taxon>
        <taxon>Parameciidae</taxon>
        <taxon>Paramecium</taxon>
    </lineage>
</organism>
<reference evidence="1" key="1">
    <citation type="submission" date="2021-01" db="EMBL/GenBank/DDBJ databases">
        <authorList>
            <consortium name="Genoscope - CEA"/>
            <person name="William W."/>
        </authorList>
    </citation>
    <scope>NUCLEOTIDE SEQUENCE</scope>
</reference>
<sequence>MFRNIIKPLQRKKKQYNITQEEDQEELYFKNEEESKQNEESVFFEFKRMRISDDLDETKEIGSKIKKNKQQEGDCYFIYQLNHEKIFESINSYKSRQESKKQEENQEIENISYHSELPQECFHIVQIDEINYVNSINFSKSIEKKTYKLKIKKNFKQINSFNHISIKDKVISKRL</sequence>
<accession>A0A8S1LLZ2</accession>
<dbReference type="OMA" id="QECFHIV"/>
<keyword evidence="2" id="KW-1185">Reference proteome</keyword>